<accession>A0AAF0IJM3</accession>
<dbReference type="EMBL" id="CP120629">
    <property type="protein sequence ID" value="WEW60070.1"/>
    <property type="molecule type" value="Genomic_DNA"/>
</dbReference>
<keyword evidence="3" id="KW-1185">Reference proteome</keyword>
<gene>
    <name evidence="2" type="ORF">PRK78_005554</name>
</gene>
<feature type="region of interest" description="Disordered" evidence="1">
    <location>
        <begin position="1"/>
        <end position="59"/>
    </location>
</feature>
<evidence type="ECO:0000256" key="1">
    <source>
        <dbReference type="SAM" id="MobiDB-lite"/>
    </source>
</evidence>
<dbReference type="Proteomes" id="UP001219355">
    <property type="component" value="Chromosome 3"/>
</dbReference>
<evidence type="ECO:0000313" key="2">
    <source>
        <dbReference type="EMBL" id="WEW60070.1"/>
    </source>
</evidence>
<evidence type="ECO:0000313" key="3">
    <source>
        <dbReference type="Proteomes" id="UP001219355"/>
    </source>
</evidence>
<sequence>MSAPTRELGKLSIGRMPTTRAQAQRQRGGASQAAENPADSESEEEVSSSNEEAPGTTSSAMVVRGSTGIPYDLSQLSQTARARAMHGLKGEYVVDRCRALGGGFDFDMADHGRVRLADKSLWLVDQLHRGFFPGLPPQAIRISDDGETQFFDRIAEKLGDKIEEIARNRNWPYLPGATSPTDSSGGESDSMSRPDRARDILSAFSKTTMPDEFRPDLVETINQPRTPEQCVVQGDFEATMFRLTVHDENVYSSLRKVMPSGARADIFFDKALAKIRMLFAEFDRYRQTGAVRRDGPPLEIAVVVEELQKRIEQLQHNIFTRSPHGAIGAAEALIYTLREVSTRNYDAFEDSDWGRPVPAGETEKDRNLYLQLVDQAGHADTLFVLDCLETLPEPILRQWAPQLDFIFNTVHSNGASVPYLRKLQSLKSGDQSGAASRQKRPAVGPGATGRKRTK</sequence>
<feature type="region of interest" description="Disordered" evidence="1">
    <location>
        <begin position="428"/>
        <end position="454"/>
    </location>
</feature>
<name>A0AAF0IJM3_9EURO</name>
<protein>
    <submittedName>
        <fullName evidence="2">Uncharacterized protein</fullName>
    </submittedName>
</protein>
<organism evidence="2 3">
    <name type="scientific">Emydomyces testavorans</name>
    <dbReference type="NCBI Taxonomy" id="2070801"/>
    <lineage>
        <taxon>Eukaryota</taxon>
        <taxon>Fungi</taxon>
        <taxon>Dikarya</taxon>
        <taxon>Ascomycota</taxon>
        <taxon>Pezizomycotina</taxon>
        <taxon>Eurotiomycetes</taxon>
        <taxon>Eurotiomycetidae</taxon>
        <taxon>Onygenales</taxon>
        <taxon>Nannizziopsiaceae</taxon>
        <taxon>Emydomyces</taxon>
    </lineage>
</organism>
<proteinExistence type="predicted"/>
<reference evidence="2" key="1">
    <citation type="submission" date="2023-03" db="EMBL/GenBank/DDBJ databases">
        <title>Emydomyces testavorans Genome Sequence.</title>
        <authorList>
            <person name="Hoyer L."/>
        </authorList>
    </citation>
    <scope>NUCLEOTIDE SEQUENCE</scope>
    <source>
        <strain evidence="2">16-2883</strain>
    </source>
</reference>
<dbReference type="AlphaFoldDB" id="A0AAF0IJM3"/>
<feature type="region of interest" description="Disordered" evidence="1">
    <location>
        <begin position="171"/>
        <end position="194"/>
    </location>
</feature>
<feature type="compositionally biased region" description="Low complexity" evidence="1">
    <location>
        <begin position="20"/>
        <end position="34"/>
    </location>
</feature>
<feature type="compositionally biased region" description="Polar residues" evidence="1">
    <location>
        <begin position="178"/>
        <end position="189"/>
    </location>
</feature>